<keyword evidence="3" id="KW-0997">Cell inner membrane</keyword>
<evidence type="ECO:0000313" key="13">
    <source>
        <dbReference type="Proteomes" id="UP001596492"/>
    </source>
</evidence>
<evidence type="ECO:0000256" key="9">
    <source>
        <dbReference type="RuleBase" id="RU004057"/>
    </source>
</evidence>
<gene>
    <name evidence="12" type="primary">tolQ</name>
    <name evidence="12" type="ORF">ACFQS8_08430</name>
</gene>
<keyword evidence="4" id="KW-0132">Cell division</keyword>
<sequence length="269" mass="29254">MMSLELLITSGSDTLAALPLMQVVTDSVASNGPAEIAEIASHDDFSFVSLILQAGPVVKIVMLVLVIMSVWSWMVTFNKWTGMAATRSKGKKFEEAFWSGQPLDEMDDRVGDKPSDALARVYSAGSREWREARRLRSLNDSVATSLLQRARSQMGVAVNREASKMEAGLSTLAIIASSAPFIGLFGTVWGIMTAFRDIGMAGETNLAVVAPGMAEALFATALGLLAAIPAMIFYNKFSGDVNKFVEHMDTFAEEFTVRISRRLAERLDE</sequence>
<evidence type="ECO:0000259" key="11">
    <source>
        <dbReference type="Pfam" id="PF01618"/>
    </source>
</evidence>
<protein>
    <submittedName>
        <fullName evidence="12">Protein TolQ</fullName>
    </submittedName>
</protein>
<evidence type="ECO:0000256" key="5">
    <source>
        <dbReference type="ARBA" id="ARBA00022692"/>
    </source>
</evidence>
<dbReference type="InterPro" id="IPR050790">
    <property type="entry name" value="ExbB/TolQ_transport"/>
</dbReference>
<keyword evidence="2" id="KW-1003">Cell membrane</keyword>
<evidence type="ECO:0000256" key="1">
    <source>
        <dbReference type="ARBA" id="ARBA00004651"/>
    </source>
</evidence>
<dbReference type="InterPro" id="IPR014163">
    <property type="entry name" value="Tol-Pal_TolQ"/>
</dbReference>
<evidence type="ECO:0000256" key="8">
    <source>
        <dbReference type="ARBA" id="ARBA00023306"/>
    </source>
</evidence>
<dbReference type="Pfam" id="PF01618">
    <property type="entry name" value="MotA_ExbB"/>
    <property type="match status" value="1"/>
</dbReference>
<evidence type="ECO:0000313" key="12">
    <source>
        <dbReference type="EMBL" id="MFC7291639.1"/>
    </source>
</evidence>
<dbReference type="EMBL" id="JBHTBR010000004">
    <property type="protein sequence ID" value="MFC7291639.1"/>
    <property type="molecule type" value="Genomic_DNA"/>
</dbReference>
<name>A0ABW2IKT8_9PROT</name>
<dbReference type="InterPro" id="IPR002898">
    <property type="entry name" value="MotA_ExbB_proton_chnl"/>
</dbReference>
<evidence type="ECO:0000256" key="3">
    <source>
        <dbReference type="ARBA" id="ARBA00022519"/>
    </source>
</evidence>
<keyword evidence="6 10" id="KW-1133">Transmembrane helix</keyword>
<evidence type="ECO:0000256" key="6">
    <source>
        <dbReference type="ARBA" id="ARBA00022989"/>
    </source>
</evidence>
<evidence type="ECO:0000256" key="4">
    <source>
        <dbReference type="ARBA" id="ARBA00022618"/>
    </source>
</evidence>
<dbReference type="RefSeq" id="WP_382166876.1">
    <property type="nucleotide sequence ID" value="NZ_JBHTBR010000004.1"/>
</dbReference>
<dbReference type="NCBIfam" id="TIGR02796">
    <property type="entry name" value="tolQ"/>
    <property type="match status" value="1"/>
</dbReference>
<keyword evidence="5 10" id="KW-0812">Transmembrane</keyword>
<feature type="transmembrane region" description="Helical" evidence="10">
    <location>
        <begin position="212"/>
        <end position="234"/>
    </location>
</feature>
<proteinExistence type="inferred from homology"/>
<feature type="transmembrane region" description="Helical" evidence="10">
    <location>
        <begin position="169"/>
        <end position="192"/>
    </location>
</feature>
<dbReference type="PANTHER" id="PTHR30625:SF3">
    <property type="entry name" value="TOL-PAL SYSTEM PROTEIN TOLQ"/>
    <property type="match status" value="1"/>
</dbReference>
<reference evidence="13" key="1">
    <citation type="journal article" date="2019" name="Int. J. Syst. Evol. Microbiol.">
        <title>The Global Catalogue of Microorganisms (GCM) 10K type strain sequencing project: providing services to taxonomists for standard genome sequencing and annotation.</title>
        <authorList>
            <consortium name="The Broad Institute Genomics Platform"/>
            <consortium name="The Broad Institute Genome Sequencing Center for Infectious Disease"/>
            <person name="Wu L."/>
            <person name="Ma J."/>
        </authorList>
    </citation>
    <scope>NUCLEOTIDE SEQUENCE [LARGE SCALE GENOMIC DNA]</scope>
    <source>
        <strain evidence="13">CCUG 51308</strain>
    </source>
</reference>
<organism evidence="12 13">
    <name type="scientific">Hirschia litorea</name>
    <dbReference type="NCBI Taxonomy" id="1199156"/>
    <lineage>
        <taxon>Bacteria</taxon>
        <taxon>Pseudomonadati</taxon>
        <taxon>Pseudomonadota</taxon>
        <taxon>Alphaproteobacteria</taxon>
        <taxon>Hyphomonadales</taxon>
        <taxon>Hyphomonadaceae</taxon>
        <taxon>Hirschia</taxon>
    </lineage>
</organism>
<dbReference type="Proteomes" id="UP001596492">
    <property type="component" value="Unassembled WGS sequence"/>
</dbReference>
<feature type="domain" description="MotA/TolQ/ExbB proton channel" evidence="11">
    <location>
        <begin position="142"/>
        <end position="249"/>
    </location>
</feature>
<evidence type="ECO:0000256" key="7">
    <source>
        <dbReference type="ARBA" id="ARBA00023136"/>
    </source>
</evidence>
<accession>A0ABW2IKT8</accession>
<comment type="subcellular location">
    <subcellularLocation>
        <location evidence="1">Cell membrane</location>
        <topology evidence="1">Multi-pass membrane protein</topology>
    </subcellularLocation>
    <subcellularLocation>
        <location evidence="9">Membrane</location>
        <topology evidence="9">Multi-pass membrane protein</topology>
    </subcellularLocation>
</comment>
<evidence type="ECO:0000256" key="2">
    <source>
        <dbReference type="ARBA" id="ARBA00022475"/>
    </source>
</evidence>
<keyword evidence="7 10" id="KW-0472">Membrane</keyword>
<comment type="caution">
    <text evidence="12">The sequence shown here is derived from an EMBL/GenBank/DDBJ whole genome shotgun (WGS) entry which is preliminary data.</text>
</comment>
<evidence type="ECO:0000256" key="10">
    <source>
        <dbReference type="SAM" id="Phobius"/>
    </source>
</evidence>
<feature type="transmembrane region" description="Helical" evidence="10">
    <location>
        <begin position="57"/>
        <end position="77"/>
    </location>
</feature>
<keyword evidence="9" id="KW-0653">Protein transport</keyword>
<keyword evidence="9" id="KW-0813">Transport</keyword>
<keyword evidence="13" id="KW-1185">Reference proteome</keyword>
<dbReference type="PANTHER" id="PTHR30625">
    <property type="entry name" value="PROTEIN TOLQ"/>
    <property type="match status" value="1"/>
</dbReference>
<keyword evidence="8" id="KW-0131">Cell cycle</keyword>
<comment type="similarity">
    <text evidence="9">Belongs to the exbB/tolQ family.</text>
</comment>